<name>A0A0C2IZ37_THEKT</name>
<dbReference type="Pfam" id="PF04500">
    <property type="entry name" value="FLYWCH"/>
    <property type="match status" value="1"/>
</dbReference>
<keyword evidence="2" id="KW-0863">Zinc-finger</keyword>
<dbReference type="OrthoDB" id="93990at2759"/>
<evidence type="ECO:0000259" key="4">
    <source>
        <dbReference type="Pfam" id="PF04500"/>
    </source>
</evidence>
<evidence type="ECO:0000313" key="5">
    <source>
        <dbReference type="EMBL" id="KII70789.1"/>
    </source>
</evidence>
<sequence length="269" mass="31099">MVLKCFYSQRDTFEDIYLKHIKTAQKYEEDEAGNAHFVAAKVADVHLKEFNRASADYLTSADCFRKILSGGAYECYHVDIIYEKEYDDIIKSNEFYEMADGLMLKHAKKHLCKFTKNSMDAFDQYISKSLDTNLKDGYVYHKESQGTLYTFWRCANYNKSKCRGRCKTDQTRFVLTRPHSHGPNISHARSREVLSQIRHAARSTQQTNQQILAHATASLSEAVIGALPPLRNITDTIQYTRRVENAPLPLPQTYDNLVIPEEYKPEEDF</sequence>
<evidence type="ECO:0000256" key="3">
    <source>
        <dbReference type="ARBA" id="ARBA00022833"/>
    </source>
</evidence>
<keyword evidence="6" id="KW-1185">Reference proteome</keyword>
<comment type="caution">
    <text evidence="5">The sequence shown here is derived from an EMBL/GenBank/DDBJ whole genome shotgun (WGS) entry which is preliminary data.</text>
</comment>
<keyword evidence="3" id="KW-0862">Zinc</keyword>
<feature type="domain" description="FLYWCH-type" evidence="4">
    <location>
        <begin position="136"/>
        <end position="181"/>
    </location>
</feature>
<evidence type="ECO:0000256" key="2">
    <source>
        <dbReference type="ARBA" id="ARBA00022771"/>
    </source>
</evidence>
<organism evidence="5 6">
    <name type="scientific">Thelohanellus kitauei</name>
    <name type="common">Myxosporean</name>
    <dbReference type="NCBI Taxonomy" id="669202"/>
    <lineage>
        <taxon>Eukaryota</taxon>
        <taxon>Metazoa</taxon>
        <taxon>Cnidaria</taxon>
        <taxon>Myxozoa</taxon>
        <taxon>Myxosporea</taxon>
        <taxon>Bivalvulida</taxon>
        <taxon>Platysporina</taxon>
        <taxon>Myxobolidae</taxon>
        <taxon>Thelohanellus</taxon>
    </lineage>
</organism>
<evidence type="ECO:0000313" key="6">
    <source>
        <dbReference type="Proteomes" id="UP000031668"/>
    </source>
</evidence>
<gene>
    <name evidence="5" type="ORF">RF11_14949</name>
</gene>
<reference evidence="5 6" key="1">
    <citation type="journal article" date="2014" name="Genome Biol. Evol.">
        <title>The genome of the myxosporean Thelohanellus kitauei shows adaptations to nutrient acquisition within its fish host.</title>
        <authorList>
            <person name="Yang Y."/>
            <person name="Xiong J."/>
            <person name="Zhou Z."/>
            <person name="Huo F."/>
            <person name="Miao W."/>
            <person name="Ran C."/>
            <person name="Liu Y."/>
            <person name="Zhang J."/>
            <person name="Feng J."/>
            <person name="Wang M."/>
            <person name="Wang M."/>
            <person name="Wang L."/>
            <person name="Yao B."/>
        </authorList>
    </citation>
    <scope>NUCLEOTIDE SEQUENCE [LARGE SCALE GENOMIC DNA]</scope>
    <source>
        <strain evidence="5">Wuqing</strain>
    </source>
</reference>
<dbReference type="InterPro" id="IPR007588">
    <property type="entry name" value="Znf_FLYWCH"/>
</dbReference>
<dbReference type="AlphaFoldDB" id="A0A0C2IZ37"/>
<dbReference type="GO" id="GO:0008270">
    <property type="term" value="F:zinc ion binding"/>
    <property type="evidence" value="ECO:0007669"/>
    <property type="project" value="UniProtKB-KW"/>
</dbReference>
<protein>
    <recommendedName>
        <fullName evidence="4">FLYWCH-type domain-containing protein</fullName>
    </recommendedName>
</protein>
<dbReference type="Proteomes" id="UP000031668">
    <property type="component" value="Unassembled WGS sequence"/>
</dbReference>
<proteinExistence type="predicted"/>
<accession>A0A0C2IZ37</accession>
<dbReference type="Gene3D" id="2.20.25.240">
    <property type="match status" value="1"/>
</dbReference>
<dbReference type="EMBL" id="JWZT01001962">
    <property type="protein sequence ID" value="KII70789.1"/>
    <property type="molecule type" value="Genomic_DNA"/>
</dbReference>
<keyword evidence="1" id="KW-0479">Metal-binding</keyword>
<evidence type="ECO:0000256" key="1">
    <source>
        <dbReference type="ARBA" id="ARBA00022723"/>
    </source>
</evidence>